<proteinExistence type="predicted"/>
<feature type="region of interest" description="Disordered" evidence="1">
    <location>
        <begin position="365"/>
        <end position="410"/>
    </location>
</feature>
<keyword evidence="2" id="KW-0472">Membrane</keyword>
<keyword evidence="2" id="KW-0812">Transmembrane</keyword>
<keyword evidence="2" id="KW-1133">Transmembrane helix</keyword>
<dbReference type="AlphaFoldDB" id="A0A6J8FBX9"/>
<evidence type="ECO:0000313" key="3">
    <source>
        <dbReference type="EMBL" id="CAC5430211.1"/>
    </source>
</evidence>
<accession>A0A6J8FBX9</accession>
<protein>
    <submittedName>
        <fullName evidence="3">Hypothetical_protein_conserved</fullName>
    </submittedName>
</protein>
<organism evidence="3 4">
    <name type="scientific">Leishmania donovani</name>
    <dbReference type="NCBI Taxonomy" id="5661"/>
    <lineage>
        <taxon>Eukaryota</taxon>
        <taxon>Discoba</taxon>
        <taxon>Euglenozoa</taxon>
        <taxon>Kinetoplastea</taxon>
        <taxon>Metakinetoplastina</taxon>
        <taxon>Trypanosomatida</taxon>
        <taxon>Trypanosomatidae</taxon>
        <taxon>Leishmaniinae</taxon>
        <taxon>Leishmania</taxon>
    </lineage>
</organism>
<feature type="compositionally biased region" description="Basic residues" evidence="1">
    <location>
        <begin position="116"/>
        <end position="125"/>
    </location>
</feature>
<gene>
    <name evidence="3" type="ORF">LDHU3_23.1050</name>
</gene>
<feature type="compositionally biased region" description="Low complexity" evidence="1">
    <location>
        <begin position="323"/>
        <end position="338"/>
    </location>
</feature>
<dbReference type="EMBL" id="LR812643">
    <property type="protein sequence ID" value="CAC5430211.1"/>
    <property type="molecule type" value="Genomic_DNA"/>
</dbReference>
<dbReference type="PANTHER" id="PTHR39668:SF1">
    <property type="entry name" value="T. BRUCEI SPP.-SPECIFIC PROTEIN"/>
    <property type="match status" value="1"/>
</dbReference>
<evidence type="ECO:0000256" key="2">
    <source>
        <dbReference type="SAM" id="Phobius"/>
    </source>
</evidence>
<evidence type="ECO:0000313" key="4">
    <source>
        <dbReference type="Proteomes" id="UP000601710"/>
    </source>
</evidence>
<dbReference type="VEuPathDB" id="TriTrypDB:LdBPK_230760.1"/>
<reference evidence="3" key="1">
    <citation type="submission" date="2020-06" db="EMBL/GenBank/DDBJ databases">
        <authorList>
            <person name="Camacho E."/>
            <person name="Gonzalez-de la Fuente S."/>
            <person name="Rastrojo A."/>
            <person name="Peiro-Pastor R."/>
            <person name="Solana JC."/>
            <person name="Tabera L."/>
            <person name="Gamarro F."/>
            <person name="Carrasco-Ramiro F."/>
            <person name="Requena JM."/>
            <person name="Aguado B."/>
        </authorList>
    </citation>
    <scope>NUCLEOTIDE SEQUENCE</scope>
</reference>
<feature type="compositionally biased region" description="Gly residues" evidence="1">
    <location>
        <begin position="399"/>
        <end position="410"/>
    </location>
</feature>
<feature type="region of interest" description="Disordered" evidence="1">
    <location>
        <begin position="98"/>
        <end position="138"/>
    </location>
</feature>
<feature type="region of interest" description="Disordered" evidence="1">
    <location>
        <begin position="316"/>
        <end position="353"/>
    </location>
</feature>
<name>A0A6J8FBX9_LEIDO</name>
<sequence length="410" mass="42574">MPLASSCVSLCAPFTAVAAVLLFMMSHMLRCGNWTFEVLAAKNGWDRETKANTCLRGGLLYLFTSLALWIAVFLHAPARRLWMQLQWSRRREDDGASREALLHGDDDSASHAGGRYGRRASKRLQSRTGSGRREEVTEMSALDWGEDARTTKCSAAAAAAAGGLLADGDMRNSAAVGAPMARRFSYFQRSLTDVGGGGSDNSMRVSGDLGSAGATPSSGHTGAGTVSWMQSRGLRSRGTGSAASGCASIGAGGGLRLNSISFNVPSPTPTTGADSMDDMDFMSDVEVDGMRHYTTPQVRASAWGLHRPTTGMEAPGGAGLGGWHRAQARGAGNNGAPATERGDHGHSGSTEPTTTAARLSMLTSLWQTSSSGPSPTEAHRASSRRVSRGHGPPAALSGGNVGGGAKSKST</sequence>
<dbReference type="VEuPathDB" id="TriTrypDB:LDHU3_23.1050"/>
<dbReference type="PANTHER" id="PTHR39668">
    <property type="entry name" value="HYPOTHETICAL TRANSMEMBRANE PROTEIN L6586.03-RELATED"/>
    <property type="match status" value="1"/>
</dbReference>
<dbReference type="VEuPathDB" id="TriTrypDB:LdCL_230014100"/>
<feature type="compositionally biased region" description="Basic and acidic residues" evidence="1">
    <location>
        <begin position="98"/>
        <end position="109"/>
    </location>
</feature>
<dbReference type="Proteomes" id="UP000601710">
    <property type="component" value="Chromosome 23"/>
</dbReference>
<feature type="compositionally biased region" description="Polar residues" evidence="1">
    <location>
        <begin position="365"/>
        <end position="374"/>
    </location>
</feature>
<evidence type="ECO:0000256" key="1">
    <source>
        <dbReference type="SAM" id="MobiDB-lite"/>
    </source>
</evidence>
<feature type="transmembrane region" description="Helical" evidence="2">
    <location>
        <begin position="59"/>
        <end position="82"/>
    </location>
</feature>